<gene>
    <name evidence="7" type="ORF">EDM56_28065</name>
</gene>
<protein>
    <submittedName>
        <fullName evidence="7">Branched-chain amino acid ABC transporter permease</fullName>
    </submittedName>
</protein>
<dbReference type="EMBL" id="RHHQ01000025">
    <property type="protein sequence ID" value="RNB80259.1"/>
    <property type="molecule type" value="Genomic_DNA"/>
</dbReference>
<feature type="transmembrane region" description="Helical" evidence="6">
    <location>
        <begin position="241"/>
        <end position="266"/>
    </location>
</feature>
<dbReference type="Proteomes" id="UP000271031">
    <property type="component" value="Unassembled WGS sequence"/>
</dbReference>
<evidence type="ECO:0000256" key="5">
    <source>
        <dbReference type="ARBA" id="ARBA00023136"/>
    </source>
</evidence>
<dbReference type="PANTHER" id="PTHR30482">
    <property type="entry name" value="HIGH-AFFINITY BRANCHED-CHAIN AMINO ACID TRANSPORT SYSTEM PERMEASE"/>
    <property type="match status" value="1"/>
</dbReference>
<feature type="transmembrane region" description="Helical" evidence="6">
    <location>
        <begin position="107"/>
        <end position="126"/>
    </location>
</feature>
<feature type="transmembrane region" description="Helical" evidence="6">
    <location>
        <begin position="278"/>
        <end position="300"/>
    </location>
</feature>
<dbReference type="RefSeq" id="WP_122921243.1">
    <property type="nucleotide sequence ID" value="NZ_RHHQ01000025.1"/>
</dbReference>
<reference evidence="7 8" key="1">
    <citation type="submission" date="2018-10" db="EMBL/GenBank/DDBJ databases">
        <title>Phylogenomics of Brevibacillus.</title>
        <authorList>
            <person name="Dunlap C."/>
        </authorList>
    </citation>
    <scope>NUCLEOTIDE SEQUENCE [LARGE SCALE GENOMIC DNA]</scope>
    <source>
        <strain evidence="7 8">JCM 15716</strain>
    </source>
</reference>
<evidence type="ECO:0000256" key="6">
    <source>
        <dbReference type="SAM" id="Phobius"/>
    </source>
</evidence>
<feature type="transmembrane region" description="Helical" evidence="6">
    <location>
        <begin position="153"/>
        <end position="171"/>
    </location>
</feature>
<feature type="transmembrane region" description="Helical" evidence="6">
    <location>
        <begin position="31"/>
        <end position="50"/>
    </location>
</feature>
<keyword evidence="8" id="KW-1185">Reference proteome</keyword>
<keyword evidence="3 6" id="KW-0812">Transmembrane</keyword>
<feature type="transmembrane region" description="Helical" evidence="6">
    <location>
        <begin position="204"/>
        <end position="229"/>
    </location>
</feature>
<evidence type="ECO:0000256" key="4">
    <source>
        <dbReference type="ARBA" id="ARBA00022989"/>
    </source>
</evidence>
<dbReference type="OrthoDB" id="9789927at2"/>
<keyword evidence="4 6" id="KW-1133">Transmembrane helix</keyword>
<feature type="transmembrane region" description="Helical" evidence="6">
    <location>
        <begin position="57"/>
        <end position="75"/>
    </location>
</feature>
<feature type="transmembrane region" description="Helical" evidence="6">
    <location>
        <begin position="81"/>
        <end position="100"/>
    </location>
</feature>
<sequence length="323" mass="35203">MKKKALLLLLAAFVVFPFVWNNDYFLHIMVMAAINIILVLSLNIITGFAGQVSLGHAAFFGIGAYGSAILSLSGIPVWLSMLMAILMAAVFGFLIGYPVLRLKGHYFAIASLGFGEIVHLIFNNWVDLTRGPMGLGGIPRPEPIFGMDFSAKIDYYFLLLGLVLLVIYLSTRIKASKMGRALLAIQTDEITARSMGVNVTYYKVWAFVWSAAIAGLAGVCYGHFILFLSPETFQSSMSVNILLMLLIGGVGSIAGSVIGGMFITMLSEYLREFTQYQMVIYGLLIVIIVIFAPKGISGLLGKSRGWFAMPTAKGRKVPAQKEV</sequence>
<evidence type="ECO:0000256" key="1">
    <source>
        <dbReference type="ARBA" id="ARBA00004651"/>
    </source>
</evidence>
<dbReference type="GO" id="GO:0015658">
    <property type="term" value="F:branched-chain amino acid transmembrane transporter activity"/>
    <property type="evidence" value="ECO:0007669"/>
    <property type="project" value="InterPro"/>
</dbReference>
<dbReference type="PANTHER" id="PTHR30482:SF10">
    <property type="entry name" value="HIGH-AFFINITY BRANCHED-CHAIN AMINO ACID TRANSPORT PROTEIN BRAE"/>
    <property type="match status" value="1"/>
</dbReference>
<dbReference type="Pfam" id="PF02653">
    <property type="entry name" value="BPD_transp_2"/>
    <property type="match status" value="1"/>
</dbReference>
<evidence type="ECO:0000256" key="3">
    <source>
        <dbReference type="ARBA" id="ARBA00022692"/>
    </source>
</evidence>
<organism evidence="7 8">
    <name type="scientific">Brevibacillus fluminis</name>
    <dbReference type="NCBI Taxonomy" id="511487"/>
    <lineage>
        <taxon>Bacteria</taxon>
        <taxon>Bacillati</taxon>
        <taxon>Bacillota</taxon>
        <taxon>Bacilli</taxon>
        <taxon>Bacillales</taxon>
        <taxon>Paenibacillaceae</taxon>
        <taxon>Brevibacillus</taxon>
    </lineage>
</organism>
<name>A0A3M8CXU9_9BACL</name>
<dbReference type="InterPro" id="IPR001851">
    <property type="entry name" value="ABC_transp_permease"/>
</dbReference>
<accession>A0A3M8CXU9</accession>
<keyword evidence="2" id="KW-1003">Cell membrane</keyword>
<dbReference type="InterPro" id="IPR043428">
    <property type="entry name" value="LivM-like"/>
</dbReference>
<dbReference type="CDD" id="cd06581">
    <property type="entry name" value="TM_PBP1_LivM_like"/>
    <property type="match status" value="1"/>
</dbReference>
<keyword evidence="5 6" id="KW-0472">Membrane</keyword>
<dbReference type="GO" id="GO:0005886">
    <property type="term" value="C:plasma membrane"/>
    <property type="evidence" value="ECO:0007669"/>
    <property type="project" value="UniProtKB-SubCell"/>
</dbReference>
<dbReference type="AlphaFoldDB" id="A0A3M8CXU9"/>
<proteinExistence type="predicted"/>
<comment type="subcellular location">
    <subcellularLocation>
        <location evidence="1">Cell membrane</location>
        <topology evidence="1">Multi-pass membrane protein</topology>
    </subcellularLocation>
</comment>
<evidence type="ECO:0000313" key="8">
    <source>
        <dbReference type="Proteomes" id="UP000271031"/>
    </source>
</evidence>
<evidence type="ECO:0000313" key="7">
    <source>
        <dbReference type="EMBL" id="RNB80259.1"/>
    </source>
</evidence>
<evidence type="ECO:0000256" key="2">
    <source>
        <dbReference type="ARBA" id="ARBA00022475"/>
    </source>
</evidence>
<comment type="caution">
    <text evidence="7">The sequence shown here is derived from an EMBL/GenBank/DDBJ whole genome shotgun (WGS) entry which is preliminary data.</text>
</comment>